<protein>
    <submittedName>
        <fullName evidence="1">Uncharacterized protein</fullName>
    </submittedName>
</protein>
<dbReference type="Proteomes" id="UP000032142">
    <property type="component" value="Unassembled WGS sequence"/>
</dbReference>
<reference evidence="2" key="1">
    <citation type="submission" date="2014-09" db="EMBL/GenBank/DDBJ databases">
        <authorList>
            <person name="Mudge J."/>
            <person name="Ramaraj T."/>
            <person name="Lindquist I.E."/>
            <person name="Bharti A.K."/>
            <person name="Sundararajan A."/>
            <person name="Cameron C.T."/>
            <person name="Woodward J.E."/>
            <person name="May G.D."/>
            <person name="Brubaker C."/>
            <person name="Broadhvest J."/>
            <person name="Wilkins T.A."/>
        </authorList>
    </citation>
    <scope>NUCLEOTIDE SEQUENCE</scope>
    <source>
        <strain evidence="2">cv. AKA8401</strain>
    </source>
</reference>
<evidence type="ECO:0000313" key="2">
    <source>
        <dbReference type="Proteomes" id="UP000032142"/>
    </source>
</evidence>
<evidence type="ECO:0000313" key="1">
    <source>
        <dbReference type="EMBL" id="KHG14443.1"/>
    </source>
</evidence>
<name>A0A0B0NIT2_GOSAR</name>
<organism evidence="1 2">
    <name type="scientific">Gossypium arboreum</name>
    <name type="common">Tree cotton</name>
    <name type="synonym">Gossypium nanking</name>
    <dbReference type="NCBI Taxonomy" id="29729"/>
    <lineage>
        <taxon>Eukaryota</taxon>
        <taxon>Viridiplantae</taxon>
        <taxon>Streptophyta</taxon>
        <taxon>Embryophyta</taxon>
        <taxon>Tracheophyta</taxon>
        <taxon>Spermatophyta</taxon>
        <taxon>Magnoliopsida</taxon>
        <taxon>eudicotyledons</taxon>
        <taxon>Gunneridae</taxon>
        <taxon>Pentapetalae</taxon>
        <taxon>rosids</taxon>
        <taxon>malvids</taxon>
        <taxon>Malvales</taxon>
        <taxon>Malvaceae</taxon>
        <taxon>Malvoideae</taxon>
        <taxon>Gossypium</taxon>
    </lineage>
</organism>
<dbReference type="AlphaFoldDB" id="A0A0B0NIT2"/>
<gene>
    <name evidence="1" type="ORF">F383_18758</name>
</gene>
<keyword evidence="2" id="KW-1185">Reference proteome</keyword>
<accession>A0A0B0NIT2</accession>
<sequence length="30" mass="3637">MPEVHPYSPKPPLQRQIWKFACQTQRRNIS</sequence>
<proteinExistence type="predicted"/>
<dbReference type="EMBL" id="KN401573">
    <property type="protein sequence ID" value="KHG14443.1"/>
    <property type="molecule type" value="Genomic_DNA"/>
</dbReference>